<dbReference type="STRING" id="573321.SAMN04488505_1011317"/>
<dbReference type="AlphaFoldDB" id="A0A1H7LR79"/>
<keyword evidence="1" id="KW-0812">Transmembrane</keyword>
<dbReference type="RefSeq" id="WP_089907724.1">
    <property type="nucleotide sequence ID" value="NZ_FOBB01000001.1"/>
</dbReference>
<keyword evidence="1" id="KW-0472">Membrane</keyword>
<feature type="domain" description="Glycoside hydrolase family 2 catalytic" evidence="2">
    <location>
        <begin position="118"/>
        <end position="243"/>
    </location>
</feature>
<keyword evidence="4" id="KW-1185">Reference proteome</keyword>
<feature type="transmembrane region" description="Helical" evidence="1">
    <location>
        <begin position="12"/>
        <end position="28"/>
    </location>
</feature>
<proteinExistence type="predicted"/>
<gene>
    <name evidence="3" type="ORF">SAMN04488505_1011317</name>
</gene>
<dbReference type="GO" id="GO:0005975">
    <property type="term" value="P:carbohydrate metabolic process"/>
    <property type="evidence" value="ECO:0007669"/>
    <property type="project" value="InterPro"/>
</dbReference>
<evidence type="ECO:0000256" key="1">
    <source>
        <dbReference type="SAM" id="Phobius"/>
    </source>
</evidence>
<organism evidence="3 4">
    <name type="scientific">Chitinophaga rupis</name>
    <dbReference type="NCBI Taxonomy" id="573321"/>
    <lineage>
        <taxon>Bacteria</taxon>
        <taxon>Pseudomonadati</taxon>
        <taxon>Bacteroidota</taxon>
        <taxon>Chitinophagia</taxon>
        <taxon>Chitinophagales</taxon>
        <taxon>Chitinophagaceae</taxon>
        <taxon>Chitinophaga</taxon>
    </lineage>
</organism>
<keyword evidence="3" id="KW-0378">Hydrolase</keyword>
<dbReference type="Proteomes" id="UP000198984">
    <property type="component" value="Unassembled WGS sequence"/>
</dbReference>
<dbReference type="InterPro" id="IPR017853">
    <property type="entry name" value="GH"/>
</dbReference>
<keyword evidence="1" id="KW-1133">Transmembrane helix</keyword>
<dbReference type="Pfam" id="PF02836">
    <property type="entry name" value="Glyco_hydro_2_C"/>
    <property type="match status" value="1"/>
</dbReference>
<dbReference type="Gene3D" id="3.20.20.80">
    <property type="entry name" value="Glycosidases"/>
    <property type="match status" value="1"/>
</dbReference>
<protein>
    <submittedName>
        <fullName evidence="3">Glycosyl hydrolases family 2, TIM barrel domain</fullName>
    </submittedName>
</protein>
<reference evidence="3 4" key="1">
    <citation type="submission" date="2016-10" db="EMBL/GenBank/DDBJ databases">
        <authorList>
            <person name="de Groot N.N."/>
        </authorList>
    </citation>
    <scope>NUCLEOTIDE SEQUENCE [LARGE SCALE GENOMIC DNA]</scope>
    <source>
        <strain evidence="3 4">DSM 21039</strain>
    </source>
</reference>
<dbReference type="SUPFAM" id="SSF51445">
    <property type="entry name" value="(Trans)glycosidases"/>
    <property type="match status" value="1"/>
</dbReference>
<sequence length="440" mass="50231">MENGGNLRRFIRLLQVLTGFTFLFFFIHCPTTTTSPHNNRKVFIQKEGKQYVLYRNGKPFVVRGASGYTNLEKLSQIGGNTIRTWDTVNLGKILDEAQRNNLAVIVGLPMPGSAYLDYFYKDTAKVQALFLALQHTVKQYKGHPALLMWCLGNELGFNAGIGYSPFYKAFNNLLDMIHTVDPDHPVTSTMANFNVLQTMLIQLRVNNLDLISFNTFGKLKILNNKLRWYRWCWNGPYLVTEWGAYGPWEVNNTAWGAPIESTSTKKAEHYRNMYGMLPLNDPRFLGALVFYWGQKQETTPTWFSMFDEQGAGSQAVSVMQELWGGHPVNVKPPLIRYMLLNNKGAADNIMVMPHSLQAAEVLMEGAVPDNLVYHWEVMQEDWFHELGKNTQRVLDTVITGRNTKCVFRSPLKEGPYRIYVKVLDGQGHFATANTPFYVVE</sequence>
<name>A0A1H7LR79_9BACT</name>
<dbReference type="InterPro" id="IPR006103">
    <property type="entry name" value="Glyco_hydro_2_cat"/>
</dbReference>
<evidence type="ECO:0000313" key="3">
    <source>
        <dbReference type="EMBL" id="SEL01431.1"/>
    </source>
</evidence>
<evidence type="ECO:0000259" key="2">
    <source>
        <dbReference type="Pfam" id="PF02836"/>
    </source>
</evidence>
<evidence type="ECO:0000313" key="4">
    <source>
        <dbReference type="Proteomes" id="UP000198984"/>
    </source>
</evidence>
<dbReference type="EMBL" id="FOBB01000001">
    <property type="protein sequence ID" value="SEL01431.1"/>
    <property type="molecule type" value="Genomic_DNA"/>
</dbReference>
<dbReference type="GO" id="GO:0004553">
    <property type="term" value="F:hydrolase activity, hydrolyzing O-glycosyl compounds"/>
    <property type="evidence" value="ECO:0007669"/>
    <property type="project" value="InterPro"/>
</dbReference>
<dbReference type="OrthoDB" id="9801077at2"/>
<accession>A0A1H7LR79</accession>